<dbReference type="AlphaFoldDB" id="A0A316U181"/>
<sequence>MISFFRNPSFSFSIVLFTVLITASACNRSSDQREFERAAFSIPEGITQTDATGNVISRDSDDWRVAPFFQGVIEIDPAYPNPVLTNELVRINRIVTGVESVSGLRVFVFYESGNVRPIDNDVRNPLPPGLDVISLEPTLISEFPENPQGLYRVVITDLNENVITYGDIRIE</sequence>
<proteinExistence type="predicted"/>
<dbReference type="OrthoDB" id="1524575at2"/>
<dbReference type="PROSITE" id="PS51257">
    <property type="entry name" value="PROKAR_LIPOPROTEIN"/>
    <property type="match status" value="1"/>
</dbReference>
<organism evidence="1 2">
    <name type="scientific">Rhodohalobacter mucosus</name>
    <dbReference type="NCBI Taxonomy" id="2079485"/>
    <lineage>
        <taxon>Bacteria</taxon>
        <taxon>Pseudomonadati</taxon>
        <taxon>Balneolota</taxon>
        <taxon>Balneolia</taxon>
        <taxon>Balneolales</taxon>
        <taxon>Balneolaceae</taxon>
        <taxon>Rhodohalobacter</taxon>
    </lineage>
</organism>
<dbReference type="RefSeq" id="WP_109646741.1">
    <property type="nucleotide sequence ID" value="NZ_QGGB01000006.1"/>
</dbReference>
<reference evidence="1 2" key="1">
    <citation type="submission" date="2018-05" db="EMBL/GenBank/DDBJ databases">
        <title>Rhodohalobacter halophilus gen. nov., sp. nov., a moderately halophilic member of the family Balneolaceae.</title>
        <authorList>
            <person name="Liu Z.-W."/>
        </authorList>
    </citation>
    <scope>NUCLEOTIDE SEQUENCE [LARGE SCALE GENOMIC DNA]</scope>
    <source>
        <strain evidence="1 2">8A47</strain>
    </source>
</reference>
<gene>
    <name evidence="1" type="ORF">DDZ15_08910</name>
</gene>
<keyword evidence="2" id="KW-1185">Reference proteome</keyword>
<dbReference type="Proteomes" id="UP000245533">
    <property type="component" value="Unassembled WGS sequence"/>
</dbReference>
<name>A0A316U181_9BACT</name>
<evidence type="ECO:0000313" key="1">
    <source>
        <dbReference type="EMBL" id="PWN06626.1"/>
    </source>
</evidence>
<dbReference type="EMBL" id="QGGB01000006">
    <property type="protein sequence ID" value="PWN06626.1"/>
    <property type="molecule type" value="Genomic_DNA"/>
</dbReference>
<evidence type="ECO:0000313" key="2">
    <source>
        <dbReference type="Proteomes" id="UP000245533"/>
    </source>
</evidence>
<accession>A0A316U181</accession>
<comment type="caution">
    <text evidence="1">The sequence shown here is derived from an EMBL/GenBank/DDBJ whole genome shotgun (WGS) entry which is preliminary data.</text>
</comment>
<protein>
    <submittedName>
        <fullName evidence="1">Uncharacterized protein</fullName>
    </submittedName>
</protein>